<feature type="compositionally biased region" description="Polar residues" evidence="1">
    <location>
        <begin position="22"/>
        <end position="41"/>
    </location>
</feature>
<evidence type="ECO:0000256" key="1">
    <source>
        <dbReference type="SAM" id="MobiDB-lite"/>
    </source>
</evidence>
<dbReference type="Proteomes" id="UP000285146">
    <property type="component" value="Unassembled WGS sequence"/>
</dbReference>
<sequence length="260" mass="28008">MPEAPSTSADDADGKVWRKAQAATTTTMVSRDSVTATTWLQSEDAAPAIGADSEVASLPPTSSGTPDSAEQTSGAERTAMEAYQAPPCSDTRASVDSRYSVRVDYSTGCSIGNDTRKRRQSSTMASASEGEPNLQQESREGEDSDLPTTALAKMRKGSFQFGEAMGSFINGAYWNADHKPRRDPSVVRMRGILDRLQPPRAEPGEGQDIHTAFTGARPITPIDQYNARTKRPGPPSDTCSEDGRRHKCVQHETDTPPDRG</sequence>
<comment type="caution">
    <text evidence="2">The sequence shown here is derived from an EMBL/GenBank/DDBJ whole genome shotgun (WGS) entry which is preliminary data.</text>
</comment>
<reference evidence="2 3" key="1">
    <citation type="submission" date="2015-09" db="EMBL/GenBank/DDBJ databases">
        <title>Host preference determinants of Valsa canker pathogens revealed by comparative genomics.</title>
        <authorList>
            <person name="Yin Z."/>
            <person name="Huang L."/>
        </authorList>
    </citation>
    <scope>NUCLEOTIDE SEQUENCE [LARGE SCALE GENOMIC DNA]</scope>
    <source>
        <strain evidence="2 3">SXYLt</strain>
    </source>
</reference>
<organism evidence="2 3">
    <name type="scientific">Cytospora leucostoma</name>
    <dbReference type="NCBI Taxonomy" id="1230097"/>
    <lineage>
        <taxon>Eukaryota</taxon>
        <taxon>Fungi</taxon>
        <taxon>Dikarya</taxon>
        <taxon>Ascomycota</taxon>
        <taxon>Pezizomycotina</taxon>
        <taxon>Sordariomycetes</taxon>
        <taxon>Sordariomycetidae</taxon>
        <taxon>Diaporthales</taxon>
        <taxon>Cytosporaceae</taxon>
        <taxon>Cytospora</taxon>
    </lineage>
</organism>
<proteinExistence type="predicted"/>
<dbReference type="InParanoid" id="A0A423VKL1"/>
<name>A0A423VKL1_9PEZI</name>
<feature type="compositionally biased region" description="Basic and acidic residues" evidence="1">
    <location>
        <begin position="241"/>
        <end position="260"/>
    </location>
</feature>
<dbReference type="AlphaFoldDB" id="A0A423VKL1"/>
<evidence type="ECO:0000313" key="2">
    <source>
        <dbReference type="EMBL" id="ROV91549.1"/>
    </source>
</evidence>
<feature type="region of interest" description="Disordered" evidence="1">
    <location>
        <begin position="1"/>
        <end position="152"/>
    </location>
</feature>
<keyword evidence="3" id="KW-1185">Reference proteome</keyword>
<feature type="region of interest" description="Disordered" evidence="1">
    <location>
        <begin position="195"/>
        <end position="260"/>
    </location>
</feature>
<accession>A0A423VKL1</accession>
<feature type="compositionally biased region" description="Polar residues" evidence="1">
    <location>
        <begin position="59"/>
        <end position="75"/>
    </location>
</feature>
<evidence type="ECO:0000313" key="3">
    <source>
        <dbReference type="Proteomes" id="UP000285146"/>
    </source>
</evidence>
<dbReference type="EMBL" id="LKEB01000090">
    <property type="protein sequence ID" value="ROV91549.1"/>
    <property type="molecule type" value="Genomic_DNA"/>
</dbReference>
<gene>
    <name evidence="2" type="ORF">VPNG_09724</name>
</gene>
<protein>
    <submittedName>
        <fullName evidence="2">Uncharacterized protein</fullName>
    </submittedName>
</protein>
<dbReference type="OrthoDB" id="5238938at2759"/>